<protein>
    <submittedName>
        <fullName evidence="8">Nitrogenase (Flavodoxin)</fullName>
    </submittedName>
</protein>
<dbReference type="EMBL" id="LBQC01000012">
    <property type="protein sequence ID" value="KKP72820.1"/>
    <property type="molecule type" value="Genomic_DNA"/>
</dbReference>
<evidence type="ECO:0000256" key="2">
    <source>
        <dbReference type="ARBA" id="ARBA00005267"/>
    </source>
</evidence>
<dbReference type="STRING" id="1618478.UR68_C0012G0013"/>
<evidence type="ECO:0000313" key="8">
    <source>
        <dbReference type="EMBL" id="KKP72820.1"/>
    </source>
</evidence>
<evidence type="ECO:0000256" key="6">
    <source>
        <dbReference type="ARBA" id="ARBA00022982"/>
    </source>
</evidence>
<evidence type="ECO:0000256" key="4">
    <source>
        <dbReference type="ARBA" id="ARBA00022630"/>
    </source>
</evidence>
<dbReference type="PROSITE" id="PS50902">
    <property type="entry name" value="FLAVODOXIN_LIKE"/>
    <property type="match status" value="1"/>
</dbReference>
<dbReference type="SUPFAM" id="SSF52218">
    <property type="entry name" value="Flavoproteins"/>
    <property type="match status" value="1"/>
</dbReference>
<accession>A0A0G0EC53</accession>
<comment type="similarity">
    <text evidence="2">Belongs to the flavodoxin family.</text>
</comment>
<dbReference type="InterPro" id="IPR029039">
    <property type="entry name" value="Flavoprotein-like_sf"/>
</dbReference>
<evidence type="ECO:0000256" key="3">
    <source>
        <dbReference type="ARBA" id="ARBA00022448"/>
    </source>
</evidence>
<keyword evidence="5" id="KW-0288">FMN</keyword>
<dbReference type="InterPro" id="IPR008254">
    <property type="entry name" value="Flavodoxin/NO_synth"/>
</dbReference>
<dbReference type="InterPro" id="IPR050619">
    <property type="entry name" value="Flavodoxin"/>
</dbReference>
<keyword evidence="6" id="KW-0249">Electron transport</keyword>
<gene>
    <name evidence="8" type="ORF">UR68_C0012G0013</name>
</gene>
<name>A0A0G0EC53_9BACT</name>
<organism evidence="8 9">
    <name type="scientific">Candidatus Roizmanbacteria bacterium GW2011_GWA2_35_19</name>
    <dbReference type="NCBI Taxonomy" id="1618478"/>
    <lineage>
        <taxon>Bacteria</taxon>
        <taxon>Candidatus Roizmaniibacteriota</taxon>
    </lineage>
</organism>
<comment type="cofactor">
    <cofactor evidence="1">
        <name>FMN</name>
        <dbReference type="ChEBI" id="CHEBI:58210"/>
    </cofactor>
</comment>
<evidence type="ECO:0000256" key="5">
    <source>
        <dbReference type="ARBA" id="ARBA00022643"/>
    </source>
</evidence>
<sequence length="151" mass="16748">MIMKIGIFYATYSGGTQMASEFLAEKLKSLGHEVTLKQISEISFDETLTYDLRVFTSPSWDNESEEGQPHIDFISFIQKSAGKNFSGKPCAVFGLGDSTYAHFCGAVDIVTDYIKKNGGKIIINPLKIDGYLFNTEANNKLLSDWASKLKV</sequence>
<feature type="domain" description="Flavodoxin-like" evidence="7">
    <location>
        <begin position="5"/>
        <end position="150"/>
    </location>
</feature>
<reference evidence="8 9" key="1">
    <citation type="journal article" date="2015" name="Nature">
        <title>rRNA introns, odd ribosomes, and small enigmatic genomes across a large radiation of phyla.</title>
        <authorList>
            <person name="Brown C.T."/>
            <person name="Hug L.A."/>
            <person name="Thomas B.C."/>
            <person name="Sharon I."/>
            <person name="Castelle C.J."/>
            <person name="Singh A."/>
            <person name="Wilkins M.J."/>
            <person name="Williams K.H."/>
            <person name="Banfield J.F."/>
        </authorList>
    </citation>
    <scope>NUCLEOTIDE SEQUENCE [LARGE SCALE GENOMIC DNA]</scope>
</reference>
<keyword evidence="4" id="KW-0285">Flavoprotein</keyword>
<dbReference type="GO" id="GO:0010181">
    <property type="term" value="F:FMN binding"/>
    <property type="evidence" value="ECO:0007669"/>
    <property type="project" value="InterPro"/>
</dbReference>
<dbReference type="Pfam" id="PF00258">
    <property type="entry name" value="Flavodoxin_1"/>
    <property type="match status" value="1"/>
</dbReference>
<dbReference type="Proteomes" id="UP000034457">
    <property type="component" value="Unassembled WGS sequence"/>
</dbReference>
<dbReference type="Gene3D" id="3.40.50.360">
    <property type="match status" value="1"/>
</dbReference>
<proteinExistence type="inferred from homology"/>
<evidence type="ECO:0000259" key="7">
    <source>
        <dbReference type="PROSITE" id="PS50902"/>
    </source>
</evidence>
<evidence type="ECO:0000313" key="9">
    <source>
        <dbReference type="Proteomes" id="UP000034457"/>
    </source>
</evidence>
<dbReference type="PANTHER" id="PTHR42809:SF1">
    <property type="entry name" value="FLAVODOXIN 1"/>
    <property type="match status" value="1"/>
</dbReference>
<comment type="caution">
    <text evidence="8">The sequence shown here is derived from an EMBL/GenBank/DDBJ whole genome shotgun (WGS) entry which is preliminary data.</text>
</comment>
<dbReference type="PANTHER" id="PTHR42809">
    <property type="entry name" value="FLAVODOXIN 2"/>
    <property type="match status" value="1"/>
</dbReference>
<evidence type="ECO:0000256" key="1">
    <source>
        <dbReference type="ARBA" id="ARBA00001917"/>
    </source>
</evidence>
<keyword evidence="3" id="KW-0813">Transport</keyword>
<dbReference type="AlphaFoldDB" id="A0A0G0EC53"/>